<gene>
    <name evidence="1" type="ORF">PHABIO_297</name>
</gene>
<dbReference type="Proteomes" id="UP000225448">
    <property type="component" value="Segment"/>
</dbReference>
<evidence type="ECO:0000313" key="1">
    <source>
        <dbReference type="EMBL" id="ARV76928.1"/>
    </source>
</evidence>
<evidence type="ECO:0000313" key="2">
    <source>
        <dbReference type="Proteomes" id="UP000225448"/>
    </source>
</evidence>
<proteinExistence type="predicted"/>
<reference evidence="1 2" key="1">
    <citation type="submission" date="2017-05" db="EMBL/GenBank/DDBJ databases">
        <authorList>
            <person name="Song R."/>
            <person name="Chenine A.L."/>
            <person name="Ruprecht R.M."/>
        </authorList>
    </citation>
    <scope>NUCLEOTIDE SEQUENCE [LARGE SCALE GENOMIC DNA]</scope>
</reference>
<name>A0A1Y0T0B6_9CAUD</name>
<protein>
    <submittedName>
        <fullName evidence="1">Uncharacterized protein</fullName>
    </submittedName>
</protein>
<keyword evidence="2" id="KW-1185">Reference proteome</keyword>
<dbReference type="EMBL" id="MF042360">
    <property type="protein sequence ID" value="ARV76928.1"/>
    <property type="molecule type" value="Genomic_DNA"/>
</dbReference>
<sequence length="119" mass="13890">MDSDNVLMTIRRTNVSWILKYLLAITSGASHVTIEEKPECTKYYCLATDRTVILHTEKDHHLIHFMKGTQDFHTEYFSLSVDFNCVVTVPAELIIKYLCAGIDKRRTIEWLKILKELKE</sequence>
<accession>A0A1Y0T0B6</accession>
<organism evidence="1 2">
    <name type="scientific">Pseudomonas phage Phabio</name>
    <dbReference type="NCBI Taxonomy" id="2006668"/>
    <lineage>
        <taxon>Viruses</taxon>
        <taxon>Duplodnaviria</taxon>
        <taxon>Heunggongvirae</taxon>
        <taxon>Uroviricota</taxon>
        <taxon>Caudoviricetes</taxon>
        <taxon>Chimalliviridae</taxon>
        <taxon>Phabiovirus</taxon>
        <taxon>Phabiovirus phabio</taxon>
    </lineage>
</organism>